<gene>
    <name evidence="1" type="ORF">CHS0354_002973</name>
</gene>
<organism evidence="1 2">
    <name type="scientific">Potamilus streckersoni</name>
    <dbReference type="NCBI Taxonomy" id="2493646"/>
    <lineage>
        <taxon>Eukaryota</taxon>
        <taxon>Metazoa</taxon>
        <taxon>Spiralia</taxon>
        <taxon>Lophotrochozoa</taxon>
        <taxon>Mollusca</taxon>
        <taxon>Bivalvia</taxon>
        <taxon>Autobranchia</taxon>
        <taxon>Heteroconchia</taxon>
        <taxon>Palaeoheterodonta</taxon>
        <taxon>Unionida</taxon>
        <taxon>Unionoidea</taxon>
        <taxon>Unionidae</taxon>
        <taxon>Ambleminae</taxon>
        <taxon>Lampsilini</taxon>
        <taxon>Potamilus</taxon>
    </lineage>
</organism>
<protein>
    <submittedName>
        <fullName evidence="1">Uncharacterized protein</fullName>
    </submittedName>
</protein>
<reference evidence="1" key="2">
    <citation type="journal article" date="2021" name="Genome Biol. Evol.">
        <title>Developing a high-quality reference genome for a parasitic bivalve with doubly uniparental inheritance (Bivalvia: Unionida).</title>
        <authorList>
            <person name="Smith C.H."/>
        </authorList>
    </citation>
    <scope>NUCLEOTIDE SEQUENCE</scope>
    <source>
        <strain evidence="1">CHS0354</strain>
        <tissue evidence="1">Mantle</tissue>
    </source>
</reference>
<evidence type="ECO:0000313" key="1">
    <source>
        <dbReference type="EMBL" id="KAK3578669.1"/>
    </source>
</evidence>
<reference evidence="1" key="1">
    <citation type="journal article" date="2021" name="Genome Biol. Evol.">
        <title>A High-Quality Reference Genome for a Parasitic Bivalve with Doubly Uniparental Inheritance (Bivalvia: Unionida).</title>
        <authorList>
            <person name="Smith C.H."/>
        </authorList>
    </citation>
    <scope>NUCLEOTIDE SEQUENCE</scope>
    <source>
        <strain evidence="1">CHS0354</strain>
    </source>
</reference>
<evidence type="ECO:0000313" key="2">
    <source>
        <dbReference type="Proteomes" id="UP001195483"/>
    </source>
</evidence>
<comment type="caution">
    <text evidence="1">The sequence shown here is derived from an EMBL/GenBank/DDBJ whole genome shotgun (WGS) entry which is preliminary data.</text>
</comment>
<dbReference type="EMBL" id="JAEAOA010000236">
    <property type="protein sequence ID" value="KAK3578669.1"/>
    <property type="molecule type" value="Genomic_DNA"/>
</dbReference>
<dbReference type="Proteomes" id="UP001195483">
    <property type="component" value="Unassembled WGS sequence"/>
</dbReference>
<accession>A0AAE0VI25</accession>
<name>A0AAE0VI25_9BIVA</name>
<sequence length="267" mass="31062">MKHTVSTGLLLPVPASTFKTSEKRNNANNRSGIIRVVLKIGTRYSVLSSDLFMEYKHSTESYIQNCSWNIGKILCGIFRTVHGIFANNAVVYSELVMGYWQDAVCCIQILARYRCGIFRADHRILARCFVLYSDIGKIPLWYIQNWSRDIGKMLCDIFRTVHGILARYRCGIFKTDHGILARCCVVFSELIMGYWQDVYWYLQIFMGYKHDTKWYIHIAVHEIEARYTMVPLEFTNENVLNLYLFISPGDAEEANKSVERYLVTVQQ</sequence>
<reference evidence="1" key="3">
    <citation type="submission" date="2023-05" db="EMBL/GenBank/DDBJ databases">
        <authorList>
            <person name="Smith C.H."/>
        </authorList>
    </citation>
    <scope>NUCLEOTIDE SEQUENCE</scope>
    <source>
        <strain evidence="1">CHS0354</strain>
        <tissue evidence="1">Mantle</tissue>
    </source>
</reference>
<keyword evidence="2" id="KW-1185">Reference proteome</keyword>
<proteinExistence type="predicted"/>
<dbReference type="AlphaFoldDB" id="A0AAE0VI25"/>